<evidence type="ECO:0000313" key="3">
    <source>
        <dbReference type="Proteomes" id="UP000199501"/>
    </source>
</evidence>
<evidence type="ECO:0000256" key="1">
    <source>
        <dbReference type="SAM" id="MobiDB-lite"/>
    </source>
</evidence>
<dbReference type="EMBL" id="FMZZ01000004">
    <property type="protein sequence ID" value="SDC74158.1"/>
    <property type="molecule type" value="Genomic_DNA"/>
</dbReference>
<proteinExistence type="predicted"/>
<keyword evidence="3" id="KW-1185">Reference proteome</keyword>
<sequence>MSMPVPPSHDPADPWLYPVTAPGADPWTEPVGDLAPVYALPSVLTSTGTGTGTGTGAGALDDAAMGERVARIRGWLPPVDPAVFGCFLGQLATHLDPFTEADPVGVLVTLLAAAGVHMGPGPHVVVGGFERHPLLTWPIVVGPTGTGRKGTGYNVAKALLSHAIPEFVADNVHSGLSSGEGLASVFATDDTPGKGKPRLLPEHDVRLLAYEPEWASVMARMKREGNTLSATLRAAWEGGNLSTLNVDARTARQSHVGIVAHITPTEFRDRVSSTDMAGGTYNRFLPIAVAQSKFLPAPDPIDPTTLLQFGAALSDRLAAASRLDALTLDPDAAQLWRRLYVDFSAAADGDGDGVLAQFTSRAVPNCLRIAATYAALDRTDHITTTHLTAAAALVRYSIDSARVVLRPNDDLVKLLTHIREHGPQGCTREQARDAFQRNKSAADVGRLLDHLVTAGQVTATSRPPAGGRGRPATVFTATTPRG</sequence>
<organism evidence="2 3">
    <name type="scientific">Actinokineospora iranica</name>
    <dbReference type="NCBI Taxonomy" id="1271860"/>
    <lineage>
        <taxon>Bacteria</taxon>
        <taxon>Bacillati</taxon>
        <taxon>Actinomycetota</taxon>
        <taxon>Actinomycetes</taxon>
        <taxon>Pseudonocardiales</taxon>
        <taxon>Pseudonocardiaceae</taxon>
        <taxon>Actinokineospora</taxon>
    </lineage>
</organism>
<protein>
    <recommendedName>
        <fullName evidence="4">DUF3987 domain-containing protein</fullName>
    </recommendedName>
</protein>
<dbReference type="AlphaFoldDB" id="A0A1G6P2C2"/>
<feature type="region of interest" description="Disordered" evidence="1">
    <location>
        <begin position="458"/>
        <end position="482"/>
    </location>
</feature>
<accession>A0A1G6P2C2</accession>
<evidence type="ECO:0000313" key="2">
    <source>
        <dbReference type="EMBL" id="SDC74158.1"/>
    </source>
</evidence>
<dbReference type="Pfam" id="PF13148">
    <property type="entry name" value="DUF3987"/>
    <property type="match status" value="1"/>
</dbReference>
<dbReference type="InterPro" id="IPR025048">
    <property type="entry name" value="DUF3987"/>
</dbReference>
<evidence type="ECO:0008006" key="4">
    <source>
        <dbReference type="Google" id="ProtNLM"/>
    </source>
</evidence>
<reference evidence="3" key="1">
    <citation type="submission" date="2016-10" db="EMBL/GenBank/DDBJ databases">
        <authorList>
            <person name="Varghese N."/>
            <person name="Submissions S."/>
        </authorList>
    </citation>
    <scope>NUCLEOTIDE SEQUENCE [LARGE SCALE GENOMIC DNA]</scope>
    <source>
        <strain evidence="3">IBRC-M 10403</strain>
    </source>
</reference>
<dbReference type="STRING" id="1271860.SAMN05216174_10478"/>
<gene>
    <name evidence="2" type="ORF">SAMN05216174_10478</name>
</gene>
<name>A0A1G6P2C2_9PSEU</name>
<dbReference type="Proteomes" id="UP000199501">
    <property type="component" value="Unassembled WGS sequence"/>
</dbReference>